<evidence type="ECO:0000256" key="4">
    <source>
        <dbReference type="SAM" id="MobiDB-lite"/>
    </source>
</evidence>
<feature type="domain" description="Plastocyanin-like" evidence="5">
    <location>
        <begin position="227"/>
        <end position="349"/>
    </location>
</feature>
<dbReference type="Pfam" id="PF07732">
    <property type="entry name" value="Cu-oxidase_3"/>
    <property type="match status" value="1"/>
</dbReference>
<evidence type="ECO:0000313" key="9">
    <source>
        <dbReference type="Proteomes" id="UP000741863"/>
    </source>
</evidence>
<dbReference type="Proteomes" id="UP000741863">
    <property type="component" value="Unassembled WGS sequence"/>
</dbReference>
<dbReference type="PROSITE" id="PS51257">
    <property type="entry name" value="PROKAR_LIPOPROTEIN"/>
    <property type="match status" value="1"/>
</dbReference>
<feature type="domain" description="Plastocyanin-like" evidence="7">
    <location>
        <begin position="58"/>
        <end position="173"/>
    </location>
</feature>
<dbReference type="Gene3D" id="2.60.40.420">
    <property type="entry name" value="Cupredoxins - blue copper proteins"/>
    <property type="match status" value="2"/>
</dbReference>
<dbReference type="CDD" id="cd04202">
    <property type="entry name" value="CuRO_D2_2dMcoN_like"/>
    <property type="match status" value="1"/>
</dbReference>
<sequence>MKKTFLCSGIILLSSVMIGCSNEVLEPSEEQQGSNENVEPDQGGQLTEDGTKVFDLNVTETEWMLDDEMMTDAWTYNGTIPGQEIRVEEGDTVRLNVENELEVPTAVHLHGFPVPNEMDGVPGVTQNAIMPGEEFTYDYQADVPGTYWYHSHQDGATQVDKGLYGVFIVEPEDEDAFDVDEAIVIDEFSSMDMGEMNHGDMDGMEHENMSGMDEMEHGEMTMSDENMDGMSHTEMMNQMYNTLVINGQADTQIETIEVKEGDTAKLRFVNAGLFTQVVSIPEHSFRVTHYDGQAVNEPSEISETKFRIAPAERYDIEIDLDNPGAWGIQVFAEENQERLNTLIPLVYDGNEGQDLQTGDSSSSFLDITTYGEAKDIDLDDITKEFDMLLGTDDGGDTFTVNGKQFPDHEIYEVEEGDVVKVTIENDTDFDHPMHLHGEFFNVISKNGEPIQGSPVLKDTLNVRPDETYEIVFEANNPGNWMFHCHEFHHAEGGMIAEVQYMGFEPSFTPDPDIPNKPE</sequence>
<dbReference type="PROSITE" id="PS00080">
    <property type="entry name" value="MULTICOPPER_OXIDASE2"/>
    <property type="match status" value="1"/>
</dbReference>
<dbReference type="InterPro" id="IPR002355">
    <property type="entry name" value="Cu_oxidase_Cu_BS"/>
</dbReference>
<keyword evidence="3" id="KW-0186">Copper</keyword>
<dbReference type="InterPro" id="IPR008972">
    <property type="entry name" value="Cupredoxin"/>
</dbReference>
<organism evidence="8 9">
    <name type="scientific">Geomicrobium sediminis</name>
    <dbReference type="NCBI Taxonomy" id="1347788"/>
    <lineage>
        <taxon>Bacteria</taxon>
        <taxon>Bacillati</taxon>
        <taxon>Bacillota</taxon>
        <taxon>Bacilli</taxon>
        <taxon>Bacillales</taxon>
        <taxon>Geomicrobium</taxon>
    </lineage>
</organism>
<accession>A0ABS2PF73</accession>
<feature type="domain" description="Plastocyanin-like" evidence="6">
    <location>
        <begin position="386"/>
        <end position="499"/>
    </location>
</feature>
<dbReference type="Pfam" id="PF07731">
    <property type="entry name" value="Cu-oxidase_2"/>
    <property type="match status" value="1"/>
</dbReference>
<evidence type="ECO:0000259" key="5">
    <source>
        <dbReference type="Pfam" id="PF00394"/>
    </source>
</evidence>
<evidence type="ECO:0000259" key="7">
    <source>
        <dbReference type="Pfam" id="PF07732"/>
    </source>
</evidence>
<dbReference type="InterPro" id="IPR001117">
    <property type="entry name" value="Cu-oxidase_2nd"/>
</dbReference>
<dbReference type="PANTHER" id="PTHR11709">
    <property type="entry name" value="MULTI-COPPER OXIDASE"/>
    <property type="match status" value="1"/>
</dbReference>
<dbReference type="InterPro" id="IPR033138">
    <property type="entry name" value="Cu_oxidase_CS"/>
</dbReference>
<dbReference type="PROSITE" id="PS00079">
    <property type="entry name" value="MULTICOPPER_OXIDASE1"/>
    <property type="match status" value="1"/>
</dbReference>
<proteinExistence type="predicted"/>
<gene>
    <name evidence="8" type="ORF">JOD17_003101</name>
</gene>
<evidence type="ECO:0000259" key="6">
    <source>
        <dbReference type="Pfam" id="PF07731"/>
    </source>
</evidence>
<reference evidence="8 9" key="1">
    <citation type="submission" date="2021-01" db="EMBL/GenBank/DDBJ databases">
        <title>Genomic Encyclopedia of Type Strains, Phase IV (KMG-IV): sequencing the most valuable type-strain genomes for metagenomic binning, comparative biology and taxonomic classification.</title>
        <authorList>
            <person name="Goeker M."/>
        </authorList>
    </citation>
    <scope>NUCLEOTIDE SEQUENCE [LARGE SCALE GENOMIC DNA]</scope>
    <source>
        <strain evidence="8 9">DSM 25540</strain>
    </source>
</reference>
<dbReference type="PANTHER" id="PTHR11709:SF394">
    <property type="entry name" value="FI03373P-RELATED"/>
    <property type="match status" value="1"/>
</dbReference>
<dbReference type="InterPro" id="IPR011707">
    <property type="entry name" value="Cu-oxidase-like_N"/>
</dbReference>
<dbReference type="CDD" id="cd13860">
    <property type="entry name" value="CuRO_1_2dMco_1"/>
    <property type="match status" value="1"/>
</dbReference>
<evidence type="ECO:0000256" key="1">
    <source>
        <dbReference type="ARBA" id="ARBA00022723"/>
    </source>
</evidence>
<dbReference type="Pfam" id="PF00394">
    <property type="entry name" value="Cu-oxidase"/>
    <property type="match status" value="1"/>
</dbReference>
<dbReference type="RefSeq" id="WP_204698743.1">
    <property type="nucleotide sequence ID" value="NZ_JAFBEC010000009.1"/>
</dbReference>
<evidence type="ECO:0000313" key="8">
    <source>
        <dbReference type="EMBL" id="MBM7634001.1"/>
    </source>
</evidence>
<keyword evidence="1" id="KW-0479">Metal-binding</keyword>
<evidence type="ECO:0000256" key="2">
    <source>
        <dbReference type="ARBA" id="ARBA00023002"/>
    </source>
</evidence>
<feature type="region of interest" description="Disordered" evidence="4">
    <location>
        <begin position="26"/>
        <end position="50"/>
    </location>
</feature>
<dbReference type="EMBL" id="JAFBEC010000009">
    <property type="protein sequence ID" value="MBM7634001.1"/>
    <property type="molecule type" value="Genomic_DNA"/>
</dbReference>
<comment type="caution">
    <text evidence="8">The sequence shown here is derived from an EMBL/GenBank/DDBJ whole genome shotgun (WGS) entry which is preliminary data.</text>
</comment>
<keyword evidence="9" id="KW-1185">Reference proteome</keyword>
<dbReference type="InterPro" id="IPR011706">
    <property type="entry name" value="Cu-oxidase_C"/>
</dbReference>
<dbReference type="InterPro" id="IPR045087">
    <property type="entry name" value="Cu-oxidase_fam"/>
</dbReference>
<keyword evidence="2" id="KW-0560">Oxidoreductase</keyword>
<protein>
    <submittedName>
        <fullName evidence="8">FtsP/CotA-like multicopper oxidase with cupredoxin domain</fullName>
    </submittedName>
</protein>
<dbReference type="SUPFAM" id="SSF49503">
    <property type="entry name" value="Cupredoxins"/>
    <property type="match status" value="3"/>
</dbReference>
<name>A0ABS2PF73_9BACL</name>
<evidence type="ECO:0000256" key="3">
    <source>
        <dbReference type="ARBA" id="ARBA00023008"/>
    </source>
</evidence>